<reference evidence="5 6" key="1">
    <citation type="submission" date="2019-07" db="EMBL/GenBank/DDBJ databases">
        <title>Genomics analysis of Aphanomyces spp. identifies a new class of oomycete effector associated with host adaptation.</title>
        <authorList>
            <person name="Gaulin E."/>
        </authorList>
    </citation>
    <scope>NUCLEOTIDE SEQUENCE [LARGE SCALE GENOMIC DNA]</scope>
    <source>
        <strain evidence="5 6">ATCC 201684</strain>
    </source>
</reference>
<feature type="region of interest" description="Disordered" evidence="4">
    <location>
        <begin position="1"/>
        <end position="44"/>
    </location>
</feature>
<organism evidence="5 6">
    <name type="scientific">Aphanomyces euteiches</name>
    <dbReference type="NCBI Taxonomy" id="100861"/>
    <lineage>
        <taxon>Eukaryota</taxon>
        <taxon>Sar</taxon>
        <taxon>Stramenopiles</taxon>
        <taxon>Oomycota</taxon>
        <taxon>Saprolegniomycetes</taxon>
        <taxon>Saprolegniales</taxon>
        <taxon>Verrucalvaceae</taxon>
        <taxon>Aphanomyces</taxon>
    </lineage>
</organism>
<dbReference type="GO" id="GO:0048471">
    <property type="term" value="C:perinuclear region of cytoplasm"/>
    <property type="evidence" value="ECO:0007669"/>
    <property type="project" value="TreeGrafter"/>
</dbReference>
<dbReference type="Proteomes" id="UP000481153">
    <property type="component" value="Unassembled WGS sequence"/>
</dbReference>
<dbReference type="InterPro" id="IPR032675">
    <property type="entry name" value="LRR_dom_sf"/>
</dbReference>
<dbReference type="EMBL" id="VJMJ01000010">
    <property type="protein sequence ID" value="KAF0744170.1"/>
    <property type="molecule type" value="Genomic_DNA"/>
</dbReference>
<dbReference type="Gene3D" id="3.80.10.10">
    <property type="entry name" value="Ribonuclease Inhibitor"/>
    <property type="match status" value="2"/>
</dbReference>
<dbReference type="InterPro" id="IPR001611">
    <property type="entry name" value="Leu-rich_rpt"/>
</dbReference>
<accession>A0A6G0XUD7</accession>
<evidence type="ECO:0000256" key="1">
    <source>
        <dbReference type="ARBA" id="ARBA00022468"/>
    </source>
</evidence>
<evidence type="ECO:0000313" key="6">
    <source>
        <dbReference type="Proteomes" id="UP000481153"/>
    </source>
</evidence>
<dbReference type="SUPFAM" id="SSF52047">
    <property type="entry name" value="RNI-like"/>
    <property type="match status" value="1"/>
</dbReference>
<proteinExistence type="predicted"/>
<dbReference type="InterPro" id="IPR027038">
    <property type="entry name" value="RanGap"/>
</dbReference>
<dbReference type="Pfam" id="PF13516">
    <property type="entry name" value="LRR_6"/>
    <property type="match status" value="2"/>
</dbReference>
<dbReference type="VEuPathDB" id="FungiDB:AeMF1_016890"/>
<evidence type="ECO:0000256" key="3">
    <source>
        <dbReference type="ARBA" id="ARBA00022737"/>
    </source>
</evidence>
<keyword evidence="2" id="KW-0433">Leucine-rich repeat</keyword>
<keyword evidence="3" id="KW-0677">Repeat</keyword>
<dbReference type="GO" id="GO:0031267">
    <property type="term" value="F:small GTPase binding"/>
    <property type="evidence" value="ECO:0007669"/>
    <property type="project" value="TreeGrafter"/>
</dbReference>
<protein>
    <recommendedName>
        <fullName evidence="7">F-box domain-containing protein</fullName>
    </recommendedName>
</protein>
<dbReference type="GO" id="GO:0005829">
    <property type="term" value="C:cytosol"/>
    <property type="evidence" value="ECO:0007669"/>
    <property type="project" value="TreeGrafter"/>
</dbReference>
<dbReference type="PANTHER" id="PTHR24113">
    <property type="entry name" value="RAN GTPASE-ACTIVATING PROTEIN 1"/>
    <property type="match status" value="1"/>
</dbReference>
<evidence type="ECO:0000313" key="5">
    <source>
        <dbReference type="EMBL" id="KAF0744170.1"/>
    </source>
</evidence>
<name>A0A6G0XUD7_9STRA</name>
<dbReference type="GO" id="GO:0005096">
    <property type="term" value="F:GTPase activator activity"/>
    <property type="evidence" value="ECO:0007669"/>
    <property type="project" value="UniProtKB-KW"/>
</dbReference>
<dbReference type="GO" id="GO:0005634">
    <property type="term" value="C:nucleus"/>
    <property type="evidence" value="ECO:0007669"/>
    <property type="project" value="TreeGrafter"/>
</dbReference>
<gene>
    <name evidence="5" type="ORF">Ae201684_001311</name>
</gene>
<evidence type="ECO:0000256" key="2">
    <source>
        <dbReference type="ARBA" id="ARBA00022614"/>
    </source>
</evidence>
<dbReference type="GO" id="GO:0006913">
    <property type="term" value="P:nucleocytoplasmic transport"/>
    <property type="evidence" value="ECO:0007669"/>
    <property type="project" value="TreeGrafter"/>
</dbReference>
<keyword evidence="1" id="KW-0343">GTPase activation</keyword>
<dbReference type="AlphaFoldDB" id="A0A6G0XUD7"/>
<dbReference type="PANTHER" id="PTHR24113:SF12">
    <property type="entry name" value="RAN GTPASE-ACTIVATING PROTEIN 1"/>
    <property type="match status" value="1"/>
</dbReference>
<keyword evidence="6" id="KW-1185">Reference proteome</keyword>
<comment type="caution">
    <text evidence="5">The sequence shown here is derived from an EMBL/GenBank/DDBJ whole genome shotgun (WGS) entry which is preliminary data.</text>
</comment>
<sequence length="770" mass="86165">MSKIRGLLQRKQDGASESASDAPCDDEGGADKETTKKSGGGFGFGRLNIISGLKKLNPIKSLGKKPVKQPGKTAPPPPLKKIAWLFGPKHRDDLWRLSPYLSFHDLGRLAQVNEACNEHLIKYFQSGLCMAKHAIPKTYRVYQTLLRDHYLSRNRGAADYDLPALILSFLTISEQVHLSQVCRRMVGIHSAMDLRIRGREQHAAFLHGFKIQRKQFHAIKYRYASTNYLHCAYLTSHQMKLMTLVVQHGCFPKLKHLAFSHVQMSDDSLDLAKSVEEMLSHVGDQLESLVLRGIPWSEASYAVLIAHLSKHPLVNLKHLDLAETPLDHVTLFRIAPNFSRNHFANLTTLDIQDTGLHSSSFPALLGIVIYLPLLTSLNISRNELSVAAWKALAVHMKLESNIFSTLHSFDCSGCSFNVEGMLIFMDALRECHCPNLTKLDVSGNFISNEAAVALGRAFVNETVPKLSHLNLTSSSLEAEGVELLGNAFSDKLYYHKSHQKHHGMPGHSLEALNLTANTIGKGFLGILAAMAAKSFVRLKSLSLAKTGLKTSDFDLLAQTFKADCCPHLVHLNLSDNEAKGEGLTRFCFFFETAAAARIRHLDLSHNLLDTFSLLRLSEALRLGRCVKLHVLNVSRNFKVDNYTLYHFNETVRSSVCPSLRCLQIGDLVTPEAGFSMVLRLKATYSSADVADRRDKLREEKRAAFTRKSEQEAIATDIRTKMKCAIRRELYDRLEDEAARANLVTHAKKPPKTKLAIHRKIQQEILETMSH</sequence>
<evidence type="ECO:0008006" key="7">
    <source>
        <dbReference type="Google" id="ProtNLM"/>
    </source>
</evidence>
<evidence type="ECO:0000256" key="4">
    <source>
        <dbReference type="SAM" id="MobiDB-lite"/>
    </source>
</evidence>